<evidence type="ECO:0000256" key="1">
    <source>
        <dbReference type="SAM" id="Coils"/>
    </source>
</evidence>
<feature type="chain" id="PRO_5016285168" description="CBM6 domain-containing protein" evidence="2">
    <location>
        <begin position="22"/>
        <end position="705"/>
    </location>
</feature>
<feature type="coiled-coil region" evidence="1">
    <location>
        <begin position="102"/>
        <end position="180"/>
    </location>
</feature>
<accession>A0A317ZH64</accession>
<keyword evidence="1" id="KW-0175">Coiled coil</keyword>
<protein>
    <recommendedName>
        <fullName evidence="5">CBM6 domain-containing protein</fullName>
    </recommendedName>
</protein>
<dbReference type="Proteomes" id="UP000247099">
    <property type="component" value="Unassembled WGS sequence"/>
</dbReference>
<gene>
    <name evidence="3" type="ORF">DDZ13_11370</name>
</gene>
<dbReference type="AlphaFoldDB" id="A0A317ZH64"/>
<dbReference type="InParanoid" id="A0A317ZH64"/>
<comment type="caution">
    <text evidence="3">The sequence shown here is derived from an EMBL/GenBank/DDBJ whole genome shotgun (WGS) entry which is preliminary data.</text>
</comment>
<dbReference type="Gene3D" id="2.60.120.260">
    <property type="entry name" value="Galactose-binding domain-like"/>
    <property type="match status" value="1"/>
</dbReference>
<reference evidence="3 4" key="1">
    <citation type="submission" date="2018-05" db="EMBL/GenBank/DDBJ databases">
        <title>Coraliomargarita sinensis sp. nov., isolated from a marine solar saltern.</title>
        <authorList>
            <person name="Zhou L.Y."/>
        </authorList>
    </citation>
    <scope>NUCLEOTIDE SEQUENCE [LARGE SCALE GENOMIC DNA]</scope>
    <source>
        <strain evidence="3 4">WN38</strain>
    </source>
</reference>
<organism evidence="3 4">
    <name type="scientific">Coraliomargarita sinensis</name>
    <dbReference type="NCBI Taxonomy" id="2174842"/>
    <lineage>
        <taxon>Bacteria</taxon>
        <taxon>Pseudomonadati</taxon>
        <taxon>Verrucomicrobiota</taxon>
        <taxon>Opitutia</taxon>
        <taxon>Puniceicoccales</taxon>
        <taxon>Coraliomargaritaceae</taxon>
        <taxon>Coraliomargarita</taxon>
    </lineage>
</organism>
<keyword evidence="2" id="KW-0732">Signal</keyword>
<dbReference type="EMBL" id="QHJQ01000008">
    <property type="protein sequence ID" value="PXA03573.1"/>
    <property type="molecule type" value="Genomic_DNA"/>
</dbReference>
<keyword evidence="4" id="KW-1185">Reference proteome</keyword>
<evidence type="ECO:0000256" key="2">
    <source>
        <dbReference type="SAM" id="SignalP"/>
    </source>
</evidence>
<feature type="signal peptide" evidence="2">
    <location>
        <begin position="1"/>
        <end position="21"/>
    </location>
</feature>
<dbReference type="RefSeq" id="WP_110131573.1">
    <property type="nucleotide sequence ID" value="NZ_QHJQ01000008.1"/>
</dbReference>
<evidence type="ECO:0000313" key="3">
    <source>
        <dbReference type="EMBL" id="PXA03573.1"/>
    </source>
</evidence>
<evidence type="ECO:0000313" key="4">
    <source>
        <dbReference type="Proteomes" id="UP000247099"/>
    </source>
</evidence>
<sequence>MKTILIALAASFLATFSISSANESSLRIDYSRLKDDLKSDLMREIPDVSTSRKSDYFEALEKEEAAKEGVKAAEKVLGEIKTAQALIGHAKNHWIKKADQGIANAKEALKNAKTGAEREKAKADLAKWEENREAGVEALKERTAKWEAVKDDLPKAQGALQAAREALAQASQNVVETTKELGLDAFLSSDDLDAKLARYIVLKEATPAALAEYAAESRAHEAQVEAFLNNDELLVQLMVADGPRKARRAEHPDYPRMLEIYNSIQNASDKASDGALQRLALAVALEHAAPHKLRAAKADTDAPEHVDPLKRYLHFEKAYLDGELDPHFGNLRVWDMRMVVDGEEPEEILAWGREMLRNYRPDHITTSDHRWRYVGLVRSDIRYGSQDNKYDRDDLQFFQNILMNGGICGRRAFIGRFILRAFGNPTTARPQSGHAALVRWTPDGWVPVLGGGWGAGWTKTPYDRDKDFLATTQARALGDEYLQVKRAHWVGDLLDEPRVYGLLNNRKAPEFWNGLALNTQRALIADAQALDAVGEELGEANVSDVEYAIDTAEVTDADREITVNDKGLITIPAAATSEPKSSKGKVIFIPSVLGGLQLHYKRTGGATDFEYTINAPEAGSYALIGKVVTPSWKQNLVLSVNGEANVAEIPLPHTVGMWDYTEPVHINLKRGKNVLRFSHKTEGYSKGFSIKEFQLAPVPEHARVR</sequence>
<evidence type="ECO:0008006" key="5">
    <source>
        <dbReference type="Google" id="ProtNLM"/>
    </source>
</evidence>
<name>A0A317ZH64_9BACT</name>
<proteinExistence type="predicted"/>